<evidence type="ECO:0000259" key="7">
    <source>
        <dbReference type="PROSITE" id="PS50011"/>
    </source>
</evidence>
<protein>
    <submittedName>
        <fullName evidence="8">Serine/threonine protein kinase</fullName>
    </submittedName>
</protein>
<evidence type="ECO:0000256" key="1">
    <source>
        <dbReference type="ARBA" id="ARBA00022679"/>
    </source>
</evidence>
<sequence>MPEPQNNPAATRALRRIGAFFCERYRISHLIGIGGTSAVYAGVHRNGHTVAIKVLHERLSDVPDVERRFRREALIANRIQHPGVVPIIDDDVADDGATFLVMPLLLGETVRARAARQADKRLPVEEVIAIAHALLDTLQAAHALKIVHRDIKPDNLFITASGDVRVFDFGIARFFENDDSASITRSEQAMGTPAFMAPEQALGRVRHVDGQTDLWAVGATMFTLLSGQHVHEAESSGEVLVRAATVPARALASVAPGVPPVIREVVDRALAFEKRERWPDASTMQQQLALACQTVFGTSPSGLPGLAVPDVESPPQVHDATTLPPAPLKARTAVADSAQPHPRLGARTPSVRSTRRARLPWVGAALAASALLLGGTAARFLAAPATPAATPSATAEGGPPRQREAAIALEAGLQLWRDASTDNARSKFAEAARLDPGLAEAHLYFAAVSEWVDPEVRTHFTEAQSLRRRLSAVQAGLLEALEPVMLEPPDMPSATKKLAALTTQFPSEELPWLVRGAHAVRTRDATDLLSFVDRVPGAIALSYRSRASIVQDDVDGARQSLQECIASQPQGGVDCLIRLAQLEANEGNCDNSAAAARRLIAVDHASPEGYRYLARAEFGRSHRTAAVRAILEERWSRLVSPRDDVARCWDEYNLAIQDGQFDVAYRVLDTWDKAALTTADGALRWLPFAYRIDLDLELGRIDAAKAAARAAVDASQTWLPNESWYMPAERTRALYFTGLISRDEAHRQQVPNEQGFARGGFYSPDLRWIDAYVQTVRDAEDAQFAISHRPSASPILDAEHVDLFATSDVGHMYLLAGDVDKALVSLHRASNSCLFAKALYSVHAHAWYGDALAKAARKREACEQYGYVFQRWGHEPRSRTVRAVSEGAARLECPPPSVGGTVQGAVNQPEAREKDEHGPEGHR</sequence>
<dbReference type="InterPro" id="IPR017441">
    <property type="entry name" value="Protein_kinase_ATP_BS"/>
</dbReference>
<feature type="region of interest" description="Disordered" evidence="6">
    <location>
        <begin position="333"/>
        <end position="352"/>
    </location>
</feature>
<evidence type="ECO:0000256" key="2">
    <source>
        <dbReference type="ARBA" id="ARBA00022741"/>
    </source>
</evidence>
<name>A0ABZ2LE98_9BACT</name>
<accession>A0ABZ2LE98</accession>
<evidence type="ECO:0000313" key="9">
    <source>
        <dbReference type="Proteomes" id="UP001374803"/>
    </source>
</evidence>
<dbReference type="SUPFAM" id="SSF56112">
    <property type="entry name" value="Protein kinase-like (PK-like)"/>
    <property type="match status" value="1"/>
</dbReference>
<dbReference type="InterPro" id="IPR008271">
    <property type="entry name" value="Ser/Thr_kinase_AS"/>
</dbReference>
<feature type="region of interest" description="Disordered" evidence="6">
    <location>
        <begin position="890"/>
        <end position="923"/>
    </location>
</feature>
<gene>
    <name evidence="8" type="ORF">LVJ94_18750</name>
</gene>
<keyword evidence="2 5" id="KW-0547">Nucleotide-binding</keyword>
<dbReference type="PANTHER" id="PTHR43289:SF6">
    <property type="entry name" value="SERINE_THREONINE-PROTEIN KINASE NEKL-3"/>
    <property type="match status" value="1"/>
</dbReference>
<dbReference type="PROSITE" id="PS00108">
    <property type="entry name" value="PROTEIN_KINASE_ST"/>
    <property type="match status" value="1"/>
</dbReference>
<dbReference type="Pfam" id="PF00069">
    <property type="entry name" value="Pkinase"/>
    <property type="match status" value="1"/>
</dbReference>
<evidence type="ECO:0000256" key="3">
    <source>
        <dbReference type="ARBA" id="ARBA00022777"/>
    </source>
</evidence>
<feature type="binding site" evidence="5">
    <location>
        <position position="53"/>
    </location>
    <ligand>
        <name>ATP</name>
        <dbReference type="ChEBI" id="CHEBI:30616"/>
    </ligand>
</feature>
<proteinExistence type="predicted"/>
<keyword evidence="3 8" id="KW-0418">Kinase</keyword>
<reference evidence="8" key="1">
    <citation type="submission" date="2021-12" db="EMBL/GenBank/DDBJ databases">
        <title>Discovery of the Pendulisporaceae a myxobacterial family with distinct sporulation behavior and unique specialized metabolism.</title>
        <authorList>
            <person name="Garcia R."/>
            <person name="Popoff A."/>
            <person name="Bader C.D."/>
            <person name="Loehr J."/>
            <person name="Walesch S."/>
            <person name="Walt C."/>
            <person name="Boldt J."/>
            <person name="Bunk B."/>
            <person name="Haeckl F.J.F.P.J."/>
            <person name="Gunesch A.P."/>
            <person name="Birkelbach J."/>
            <person name="Nuebel U."/>
            <person name="Pietschmann T."/>
            <person name="Bach T."/>
            <person name="Mueller R."/>
        </authorList>
    </citation>
    <scope>NUCLEOTIDE SEQUENCE</scope>
    <source>
        <strain evidence="8">MSr11367</strain>
    </source>
</reference>
<dbReference type="InterPro" id="IPR011990">
    <property type="entry name" value="TPR-like_helical_dom_sf"/>
</dbReference>
<dbReference type="GO" id="GO:0004674">
    <property type="term" value="F:protein serine/threonine kinase activity"/>
    <property type="evidence" value="ECO:0007669"/>
    <property type="project" value="UniProtKB-KW"/>
</dbReference>
<dbReference type="CDD" id="cd14014">
    <property type="entry name" value="STKc_PknB_like"/>
    <property type="match status" value="1"/>
</dbReference>
<evidence type="ECO:0000256" key="6">
    <source>
        <dbReference type="SAM" id="MobiDB-lite"/>
    </source>
</evidence>
<dbReference type="EMBL" id="CP089983">
    <property type="protein sequence ID" value="WXB09262.1"/>
    <property type="molecule type" value="Genomic_DNA"/>
</dbReference>
<dbReference type="PROSITE" id="PS50011">
    <property type="entry name" value="PROTEIN_KINASE_DOM"/>
    <property type="match status" value="1"/>
</dbReference>
<dbReference type="Gene3D" id="1.25.40.10">
    <property type="entry name" value="Tetratricopeptide repeat domain"/>
    <property type="match status" value="1"/>
</dbReference>
<dbReference type="Proteomes" id="UP001374803">
    <property type="component" value="Chromosome"/>
</dbReference>
<dbReference type="InterPro" id="IPR011009">
    <property type="entry name" value="Kinase-like_dom_sf"/>
</dbReference>
<evidence type="ECO:0000256" key="5">
    <source>
        <dbReference type="PROSITE-ProRule" id="PRU10141"/>
    </source>
</evidence>
<feature type="domain" description="Protein kinase" evidence="7">
    <location>
        <begin position="25"/>
        <end position="290"/>
    </location>
</feature>
<dbReference type="RefSeq" id="WP_394838933.1">
    <property type="nucleotide sequence ID" value="NZ_CP089929.1"/>
</dbReference>
<feature type="compositionally biased region" description="Basic and acidic residues" evidence="6">
    <location>
        <begin position="910"/>
        <end position="923"/>
    </location>
</feature>
<keyword evidence="1" id="KW-0808">Transferase</keyword>
<keyword evidence="8" id="KW-0723">Serine/threonine-protein kinase</keyword>
<dbReference type="SUPFAM" id="SSF48452">
    <property type="entry name" value="TPR-like"/>
    <property type="match status" value="1"/>
</dbReference>
<evidence type="ECO:0000313" key="8">
    <source>
        <dbReference type="EMBL" id="WXB09262.1"/>
    </source>
</evidence>
<dbReference type="PROSITE" id="PS00107">
    <property type="entry name" value="PROTEIN_KINASE_ATP"/>
    <property type="match status" value="1"/>
</dbReference>
<evidence type="ECO:0000256" key="4">
    <source>
        <dbReference type="ARBA" id="ARBA00022840"/>
    </source>
</evidence>
<dbReference type="PANTHER" id="PTHR43289">
    <property type="entry name" value="MITOGEN-ACTIVATED PROTEIN KINASE KINASE KINASE 20-RELATED"/>
    <property type="match status" value="1"/>
</dbReference>
<dbReference type="Gene3D" id="3.30.200.20">
    <property type="entry name" value="Phosphorylase Kinase, domain 1"/>
    <property type="match status" value="1"/>
</dbReference>
<dbReference type="SMART" id="SM00220">
    <property type="entry name" value="S_TKc"/>
    <property type="match status" value="1"/>
</dbReference>
<keyword evidence="9" id="KW-1185">Reference proteome</keyword>
<dbReference type="InterPro" id="IPR000719">
    <property type="entry name" value="Prot_kinase_dom"/>
</dbReference>
<organism evidence="8 9">
    <name type="scientific">Pendulispora rubella</name>
    <dbReference type="NCBI Taxonomy" id="2741070"/>
    <lineage>
        <taxon>Bacteria</taxon>
        <taxon>Pseudomonadati</taxon>
        <taxon>Myxococcota</taxon>
        <taxon>Myxococcia</taxon>
        <taxon>Myxococcales</taxon>
        <taxon>Sorangiineae</taxon>
        <taxon>Pendulisporaceae</taxon>
        <taxon>Pendulispora</taxon>
    </lineage>
</organism>
<keyword evidence="4 5" id="KW-0067">ATP-binding</keyword>
<dbReference type="Gene3D" id="1.10.510.10">
    <property type="entry name" value="Transferase(Phosphotransferase) domain 1"/>
    <property type="match status" value="1"/>
</dbReference>